<proteinExistence type="predicted"/>
<keyword evidence="3" id="KW-1185">Reference proteome</keyword>
<evidence type="ECO:0000313" key="3">
    <source>
        <dbReference type="Proteomes" id="UP000606974"/>
    </source>
</evidence>
<feature type="region of interest" description="Disordered" evidence="1">
    <location>
        <begin position="26"/>
        <end position="62"/>
    </location>
</feature>
<name>A0A8H7AN51_9EURO</name>
<gene>
    <name evidence="2" type="ORF">GJ744_002310</name>
</gene>
<reference evidence="2" key="1">
    <citation type="submission" date="2020-02" db="EMBL/GenBank/DDBJ databases">
        <authorList>
            <person name="Palmer J.M."/>
        </authorList>
    </citation>
    <scope>NUCLEOTIDE SEQUENCE</scope>
    <source>
        <strain evidence="2">EPUS1.4</strain>
        <tissue evidence="2">Thallus</tissue>
    </source>
</reference>
<dbReference type="AlphaFoldDB" id="A0A8H7AN51"/>
<sequence>MQDALMHHRGDFKIVLLQEKNKKEIPIGHGMPISPNLIRSAPHAPHKPSFLLNGVNKNSRDK</sequence>
<accession>A0A8H7AN51</accession>
<dbReference type="Proteomes" id="UP000606974">
    <property type="component" value="Unassembled WGS sequence"/>
</dbReference>
<comment type="caution">
    <text evidence="2">The sequence shown here is derived from an EMBL/GenBank/DDBJ whole genome shotgun (WGS) entry which is preliminary data.</text>
</comment>
<evidence type="ECO:0000256" key="1">
    <source>
        <dbReference type="SAM" id="MobiDB-lite"/>
    </source>
</evidence>
<dbReference type="EMBL" id="JAACFV010000014">
    <property type="protein sequence ID" value="KAF7512148.1"/>
    <property type="molecule type" value="Genomic_DNA"/>
</dbReference>
<protein>
    <submittedName>
        <fullName evidence="2">Uncharacterized protein</fullName>
    </submittedName>
</protein>
<evidence type="ECO:0000313" key="2">
    <source>
        <dbReference type="EMBL" id="KAF7512148.1"/>
    </source>
</evidence>
<organism evidence="2 3">
    <name type="scientific">Endocarpon pusillum</name>
    <dbReference type="NCBI Taxonomy" id="364733"/>
    <lineage>
        <taxon>Eukaryota</taxon>
        <taxon>Fungi</taxon>
        <taxon>Dikarya</taxon>
        <taxon>Ascomycota</taxon>
        <taxon>Pezizomycotina</taxon>
        <taxon>Eurotiomycetes</taxon>
        <taxon>Chaetothyriomycetidae</taxon>
        <taxon>Verrucariales</taxon>
        <taxon>Verrucariaceae</taxon>
        <taxon>Endocarpon</taxon>
    </lineage>
</organism>